<dbReference type="Proteomes" id="UP001501237">
    <property type="component" value="Unassembled WGS sequence"/>
</dbReference>
<feature type="domain" description="PepSY" evidence="1">
    <location>
        <begin position="58"/>
        <end position="93"/>
    </location>
</feature>
<sequence length="123" mass="13272">MGDGEHGRLVRDIDLLTTGNRWRDLRLDATTGRLLRDRADHGDSDDARILRSARPVAATAAARALKKVPGTVRSIELDDGAADRPVWKVVIRRASGAVRGVHIAARGARLVTGHDAGDDHGRD</sequence>
<protein>
    <recommendedName>
        <fullName evidence="1">PepSY domain-containing protein</fullName>
    </recommendedName>
</protein>
<name>A0ABP6QFH0_9ACTN</name>
<comment type="caution">
    <text evidence="2">The sequence shown here is derived from an EMBL/GenBank/DDBJ whole genome shotgun (WGS) entry which is preliminary data.</text>
</comment>
<evidence type="ECO:0000313" key="3">
    <source>
        <dbReference type="Proteomes" id="UP001501237"/>
    </source>
</evidence>
<proteinExistence type="predicted"/>
<evidence type="ECO:0000259" key="1">
    <source>
        <dbReference type="Pfam" id="PF03413"/>
    </source>
</evidence>
<reference evidence="3" key="1">
    <citation type="journal article" date="2019" name="Int. J. Syst. Evol. Microbiol.">
        <title>The Global Catalogue of Microorganisms (GCM) 10K type strain sequencing project: providing services to taxonomists for standard genome sequencing and annotation.</title>
        <authorList>
            <consortium name="The Broad Institute Genomics Platform"/>
            <consortium name="The Broad Institute Genome Sequencing Center for Infectious Disease"/>
            <person name="Wu L."/>
            <person name="Ma J."/>
        </authorList>
    </citation>
    <scope>NUCLEOTIDE SEQUENCE [LARGE SCALE GENOMIC DNA]</scope>
    <source>
        <strain evidence="3">JCM 9377</strain>
    </source>
</reference>
<accession>A0ABP6QFH0</accession>
<dbReference type="Gene3D" id="3.10.450.40">
    <property type="match status" value="1"/>
</dbReference>
<gene>
    <name evidence="2" type="ORF">GCM10010468_54920</name>
</gene>
<keyword evidence="3" id="KW-1185">Reference proteome</keyword>
<organism evidence="2 3">
    <name type="scientific">Actinocorallia longicatena</name>
    <dbReference type="NCBI Taxonomy" id="111803"/>
    <lineage>
        <taxon>Bacteria</taxon>
        <taxon>Bacillati</taxon>
        <taxon>Actinomycetota</taxon>
        <taxon>Actinomycetes</taxon>
        <taxon>Streptosporangiales</taxon>
        <taxon>Thermomonosporaceae</taxon>
        <taxon>Actinocorallia</taxon>
    </lineage>
</organism>
<dbReference type="RefSeq" id="WP_344833783.1">
    <property type="nucleotide sequence ID" value="NZ_BAAAUV010000016.1"/>
</dbReference>
<dbReference type="Pfam" id="PF03413">
    <property type="entry name" value="PepSY"/>
    <property type="match status" value="1"/>
</dbReference>
<evidence type="ECO:0000313" key="2">
    <source>
        <dbReference type="EMBL" id="GAA3226579.1"/>
    </source>
</evidence>
<dbReference type="EMBL" id="BAAAUV010000016">
    <property type="protein sequence ID" value="GAA3226579.1"/>
    <property type="molecule type" value="Genomic_DNA"/>
</dbReference>
<dbReference type="InterPro" id="IPR025711">
    <property type="entry name" value="PepSY"/>
</dbReference>